<keyword evidence="10" id="KW-1185">Reference proteome</keyword>
<dbReference type="InterPro" id="IPR036770">
    <property type="entry name" value="Ankyrin_rpt-contain_sf"/>
</dbReference>
<gene>
    <name evidence="7" type="ORF">Vretifemale_18346</name>
    <name evidence="8" type="ORF">Vretimale_15722</name>
</gene>
<evidence type="ECO:0000313" key="8">
    <source>
        <dbReference type="EMBL" id="GIM12388.1"/>
    </source>
</evidence>
<dbReference type="OrthoDB" id="546633at2759"/>
<dbReference type="SUPFAM" id="SSF57850">
    <property type="entry name" value="RING/U-box"/>
    <property type="match status" value="1"/>
</dbReference>
<feature type="domain" description="RING-type" evidence="6">
    <location>
        <begin position="364"/>
        <end position="406"/>
    </location>
</feature>
<dbReference type="Pfam" id="PF13920">
    <property type="entry name" value="zf-C3HC4_3"/>
    <property type="match status" value="1"/>
</dbReference>
<dbReference type="GO" id="GO:0008270">
    <property type="term" value="F:zinc ion binding"/>
    <property type="evidence" value="ECO:0007669"/>
    <property type="project" value="UniProtKB-KW"/>
</dbReference>
<evidence type="ECO:0000313" key="7">
    <source>
        <dbReference type="EMBL" id="GIL90643.1"/>
    </source>
</evidence>
<evidence type="ECO:0000313" key="9">
    <source>
        <dbReference type="Proteomes" id="UP000722791"/>
    </source>
</evidence>
<name>A0A8J4LWM1_9CHLO</name>
<sequence>MTHSAAGMKALMKYIPRDMLTWDSCRYVDTCSDCGLTAMHYCVFSNNLEALRELLYVHHLDVNAATKNQSYDDLWVLEAASTPLHFAAARGSLAAAVELLRYYDQRVVEDPLIEDPRTRVDALGQTPYQLVMLIHPSHRELSALLQPNQPLRAALRTALMTCGAELIRGPPPLVALAAEVLRHKLLKDVRCSVAAVAASAPSKPEAAVSPDPLEGPRFLRVSSLVSPALACSSSSTDRPDSSTDGGGADANKSPKMLSGVACVSGTHPGHNRTVPRLPHSTTDANAGISVSERCTGAAGPMKLSPVGGCGTSQGEEGVVRCVGSGTGGSAGSGFYRASSPGFRVVRDSAWDDGEEDHEGEGVQCGVCLEVPMTVMPASCGHGICGGCAEQLCAGLQNKPLPCPFCRRLVSAFVPWQRARFKTQSFWGP</sequence>
<keyword evidence="1" id="KW-0479">Metal-binding</keyword>
<comment type="caution">
    <text evidence="8">The sequence shown here is derived from an EMBL/GenBank/DDBJ whole genome shotgun (WGS) entry which is preliminary data.</text>
</comment>
<dbReference type="Gene3D" id="3.30.40.10">
    <property type="entry name" value="Zinc/RING finger domain, C3HC4 (zinc finger)"/>
    <property type="match status" value="1"/>
</dbReference>
<dbReference type="SMART" id="SM00184">
    <property type="entry name" value="RING"/>
    <property type="match status" value="1"/>
</dbReference>
<dbReference type="SUPFAM" id="SSF48403">
    <property type="entry name" value="Ankyrin repeat"/>
    <property type="match status" value="1"/>
</dbReference>
<dbReference type="Gene3D" id="1.25.40.20">
    <property type="entry name" value="Ankyrin repeat-containing domain"/>
    <property type="match status" value="1"/>
</dbReference>
<dbReference type="Proteomes" id="UP000747110">
    <property type="component" value="Unassembled WGS sequence"/>
</dbReference>
<dbReference type="AlphaFoldDB" id="A0A8J4LWM1"/>
<dbReference type="InterPro" id="IPR013083">
    <property type="entry name" value="Znf_RING/FYVE/PHD"/>
</dbReference>
<accession>A0A8J4LWM1</accession>
<evidence type="ECO:0000256" key="1">
    <source>
        <dbReference type="ARBA" id="ARBA00022723"/>
    </source>
</evidence>
<keyword evidence="2 4" id="KW-0863">Zinc-finger</keyword>
<dbReference type="PROSITE" id="PS50089">
    <property type="entry name" value="ZF_RING_2"/>
    <property type="match status" value="1"/>
</dbReference>
<proteinExistence type="predicted"/>
<keyword evidence="3" id="KW-0862">Zinc</keyword>
<dbReference type="EMBL" id="BNCQ01000043">
    <property type="protein sequence ID" value="GIM12388.1"/>
    <property type="molecule type" value="Genomic_DNA"/>
</dbReference>
<dbReference type="Pfam" id="PF00023">
    <property type="entry name" value="Ank"/>
    <property type="match status" value="1"/>
</dbReference>
<evidence type="ECO:0000256" key="3">
    <source>
        <dbReference type="ARBA" id="ARBA00022833"/>
    </source>
</evidence>
<dbReference type="EMBL" id="BNCP01000059">
    <property type="protein sequence ID" value="GIL90643.1"/>
    <property type="molecule type" value="Genomic_DNA"/>
</dbReference>
<protein>
    <recommendedName>
        <fullName evidence="6">RING-type domain-containing protein</fullName>
    </recommendedName>
</protein>
<reference evidence="8" key="1">
    <citation type="journal article" date="2021" name="Proc. Natl. Acad. Sci. U.S.A.">
        <title>Three genomes in the algal genus Volvox reveal the fate of a haploid sex-determining region after a transition to homothallism.</title>
        <authorList>
            <person name="Yamamoto K."/>
            <person name="Hamaji T."/>
            <person name="Kawai-Toyooka H."/>
            <person name="Matsuzaki R."/>
            <person name="Takahashi F."/>
            <person name="Nishimura Y."/>
            <person name="Kawachi M."/>
            <person name="Noguchi H."/>
            <person name="Minakuchi Y."/>
            <person name="Umen J.G."/>
            <person name="Toyoda A."/>
            <person name="Nozaki H."/>
        </authorList>
    </citation>
    <scope>NUCLEOTIDE SEQUENCE</scope>
    <source>
        <strain evidence="8">NIES-3785</strain>
        <strain evidence="7">NIES-3786</strain>
    </source>
</reference>
<dbReference type="Proteomes" id="UP000722791">
    <property type="component" value="Unassembled WGS sequence"/>
</dbReference>
<evidence type="ECO:0000256" key="5">
    <source>
        <dbReference type="SAM" id="MobiDB-lite"/>
    </source>
</evidence>
<evidence type="ECO:0000256" key="2">
    <source>
        <dbReference type="ARBA" id="ARBA00022771"/>
    </source>
</evidence>
<dbReference type="InterPro" id="IPR002110">
    <property type="entry name" value="Ankyrin_rpt"/>
</dbReference>
<feature type="region of interest" description="Disordered" evidence="5">
    <location>
        <begin position="230"/>
        <end position="254"/>
    </location>
</feature>
<dbReference type="SMART" id="SM00248">
    <property type="entry name" value="ANK"/>
    <property type="match status" value="2"/>
</dbReference>
<evidence type="ECO:0000259" key="6">
    <source>
        <dbReference type="PROSITE" id="PS50089"/>
    </source>
</evidence>
<dbReference type="PROSITE" id="PS00518">
    <property type="entry name" value="ZF_RING_1"/>
    <property type="match status" value="1"/>
</dbReference>
<organism evidence="8 9">
    <name type="scientific">Volvox reticuliferus</name>
    <dbReference type="NCBI Taxonomy" id="1737510"/>
    <lineage>
        <taxon>Eukaryota</taxon>
        <taxon>Viridiplantae</taxon>
        <taxon>Chlorophyta</taxon>
        <taxon>core chlorophytes</taxon>
        <taxon>Chlorophyceae</taxon>
        <taxon>CS clade</taxon>
        <taxon>Chlamydomonadales</taxon>
        <taxon>Volvocaceae</taxon>
        <taxon>Volvox</taxon>
    </lineage>
</organism>
<dbReference type="InterPro" id="IPR001841">
    <property type="entry name" value="Znf_RING"/>
</dbReference>
<dbReference type="InterPro" id="IPR017907">
    <property type="entry name" value="Znf_RING_CS"/>
</dbReference>
<evidence type="ECO:0000256" key="4">
    <source>
        <dbReference type="PROSITE-ProRule" id="PRU00175"/>
    </source>
</evidence>
<evidence type="ECO:0000313" key="10">
    <source>
        <dbReference type="Proteomes" id="UP000747110"/>
    </source>
</evidence>